<feature type="compositionally biased region" description="Low complexity" evidence="2">
    <location>
        <begin position="71"/>
        <end position="86"/>
    </location>
</feature>
<keyword evidence="1" id="KW-0539">Nucleus</keyword>
<dbReference type="InterPro" id="IPR053178">
    <property type="entry name" value="Osmoadaptation_assoc"/>
</dbReference>
<dbReference type="Gene3D" id="4.10.240.10">
    <property type="entry name" value="Zn(2)-C6 fungal-type DNA-binding domain"/>
    <property type="match status" value="1"/>
</dbReference>
<dbReference type="InterPro" id="IPR036864">
    <property type="entry name" value="Zn2-C6_fun-type_DNA-bd_sf"/>
</dbReference>
<sequence>MVGVPGKFKGCETCRLRRVKCDNTRPFCKKCQDTGRSCAGYERETVFIIGTPEDGGRCSSHPPRVIKSKKGTASSSNSSTSGGNSSRTDSTPGPSAQYSFSPTGASTPTSMPPTFTPTFSSAPSFSTGPSPTLFSDGPYLPTTTSGTFSASATYGAPLYPTPVVPSSSGGGHGGGAALNLGVHAGSPELAPIPPLQPAWDDSVVLSSSDGNVYEVQVAALFTRLPSLVRQRDNSGSDHDGNRFVLSPFPQYAPANVQPPPSRADDGAEAATEDFELYAQCIVHLASEHVHMGFGTAPADSICLFLYQVGKFFDQGEKRRSAEKRDRSWRDERVGANADEQHNSSLATSHVPSWKDPAVQHNSIYHAGPSQFVAFPAHHFFARVYRPSAVWAALLNRKSTFLADPEWTAVPWEMHPKSWFDRLLDIVVLVPALLDRADHVLPHPPTLTRRLLALDLLDNAFYVEGLLAQWYGSVQGAAGRGGHHSSSTNKTNRTSNSNSSSSRNTKRNRSRTNNSPPSGSSSPSSSSSPAPGAWYWLADAAAAGANVAAAATLAAAQIPFADPFAFRDATAALMFVTYWAALVLLYPCLANLHAAASEPVLDGFAPDFAGAGATGGLSSHPHHQLSAQLPAHLCTPLSMPHATAPQPPPPPPPPLVPPTKYGHHDVRALAAHVCRSLDFALATTAQPDLLTAPLAAVESFYQSIHAAAGDGALELLWCAAFRSRLVGKGQYMAGVVESRQWEDVAQF</sequence>
<proteinExistence type="predicted"/>
<dbReference type="GO" id="GO:0008270">
    <property type="term" value="F:zinc ion binding"/>
    <property type="evidence" value="ECO:0007669"/>
    <property type="project" value="InterPro"/>
</dbReference>
<evidence type="ECO:0000313" key="5">
    <source>
        <dbReference type="Proteomes" id="UP000076874"/>
    </source>
</evidence>
<dbReference type="PROSITE" id="PS50048">
    <property type="entry name" value="ZN2_CY6_FUNGAL_2"/>
    <property type="match status" value="1"/>
</dbReference>
<dbReference type="EMBL" id="AZHD01000004">
    <property type="protein sequence ID" value="OAA64289.1"/>
    <property type="molecule type" value="Genomic_DNA"/>
</dbReference>
<evidence type="ECO:0000256" key="2">
    <source>
        <dbReference type="SAM" id="MobiDB-lite"/>
    </source>
</evidence>
<comment type="caution">
    <text evidence="4">The sequence shown here is derived from an EMBL/GenBank/DDBJ whole genome shotgun (WGS) entry which is preliminary data.</text>
</comment>
<dbReference type="CDD" id="cd00067">
    <property type="entry name" value="GAL4"/>
    <property type="match status" value="1"/>
</dbReference>
<dbReference type="SMART" id="SM00066">
    <property type="entry name" value="GAL4"/>
    <property type="match status" value="1"/>
</dbReference>
<dbReference type="PANTHER" id="PTHR38111">
    <property type="entry name" value="ZN(2)-C6 FUNGAL-TYPE DOMAIN-CONTAINING PROTEIN-RELATED"/>
    <property type="match status" value="1"/>
</dbReference>
<feature type="region of interest" description="Disordered" evidence="2">
    <location>
        <begin position="319"/>
        <end position="350"/>
    </location>
</feature>
<dbReference type="GO" id="GO:0000981">
    <property type="term" value="F:DNA-binding transcription factor activity, RNA polymerase II-specific"/>
    <property type="evidence" value="ECO:0007669"/>
    <property type="project" value="InterPro"/>
</dbReference>
<organism evidence="4 5">
    <name type="scientific">Niveomyces insectorum RCEF 264</name>
    <dbReference type="NCBI Taxonomy" id="1081102"/>
    <lineage>
        <taxon>Eukaryota</taxon>
        <taxon>Fungi</taxon>
        <taxon>Dikarya</taxon>
        <taxon>Ascomycota</taxon>
        <taxon>Pezizomycotina</taxon>
        <taxon>Sordariomycetes</taxon>
        <taxon>Hypocreomycetidae</taxon>
        <taxon>Hypocreales</taxon>
        <taxon>Cordycipitaceae</taxon>
        <taxon>Niveomyces</taxon>
    </lineage>
</organism>
<dbReference type="PANTHER" id="PTHR38111:SF9">
    <property type="entry name" value="ZN(2)-C6 FUNGAL-TYPE DOMAIN-CONTAINING PROTEIN"/>
    <property type="match status" value="1"/>
</dbReference>
<dbReference type="SUPFAM" id="SSF57701">
    <property type="entry name" value="Zn2/Cys6 DNA-binding domain"/>
    <property type="match status" value="1"/>
</dbReference>
<feature type="region of interest" description="Disordered" evidence="2">
    <location>
        <begin position="637"/>
        <end position="659"/>
    </location>
</feature>
<feature type="compositionally biased region" description="Low complexity" evidence="2">
    <location>
        <begin position="483"/>
        <end position="502"/>
    </location>
</feature>
<keyword evidence="4" id="KW-0238">DNA-binding</keyword>
<feature type="compositionally biased region" description="Polar residues" evidence="2">
    <location>
        <begin position="87"/>
        <end position="105"/>
    </location>
</feature>
<evidence type="ECO:0000259" key="3">
    <source>
        <dbReference type="PROSITE" id="PS50048"/>
    </source>
</evidence>
<feature type="domain" description="Zn(2)-C6 fungal-type" evidence="3">
    <location>
        <begin position="10"/>
        <end position="38"/>
    </location>
</feature>
<feature type="compositionally biased region" description="Pro residues" evidence="2">
    <location>
        <begin position="644"/>
        <end position="656"/>
    </location>
</feature>
<dbReference type="GO" id="GO:0003677">
    <property type="term" value="F:DNA binding"/>
    <property type="evidence" value="ECO:0007669"/>
    <property type="project" value="UniProtKB-KW"/>
</dbReference>
<keyword evidence="5" id="KW-1185">Reference proteome</keyword>
<feature type="region of interest" description="Disordered" evidence="2">
    <location>
        <begin position="51"/>
        <end position="138"/>
    </location>
</feature>
<dbReference type="STRING" id="1081102.A0A167WXE1"/>
<evidence type="ECO:0000256" key="1">
    <source>
        <dbReference type="ARBA" id="ARBA00023242"/>
    </source>
</evidence>
<evidence type="ECO:0000313" key="4">
    <source>
        <dbReference type="EMBL" id="OAA64289.1"/>
    </source>
</evidence>
<dbReference type="OrthoDB" id="3145928at2759"/>
<feature type="compositionally biased region" description="Low complexity" evidence="2">
    <location>
        <begin position="116"/>
        <end position="132"/>
    </location>
</feature>
<dbReference type="Proteomes" id="UP000076874">
    <property type="component" value="Unassembled WGS sequence"/>
</dbReference>
<accession>A0A167WXE1</accession>
<name>A0A167WXE1_9HYPO</name>
<dbReference type="PROSITE" id="PS00463">
    <property type="entry name" value="ZN2_CY6_FUNGAL_1"/>
    <property type="match status" value="1"/>
</dbReference>
<reference evidence="4 5" key="1">
    <citation type="journal article" date="2016" name="Genome Biol. Evol.">
        <title>Divergent and convergent evolution of fungal pathogenicity.</title>
        <authorList>
            <person name="Shang Y."/>
            <person name="Xiao G."/>
            <person name="Zheng P."/>
            <person name="Cen K."/>
            <person name="Zhan S."/>
            <person name="Wang C."/>
        </authorList>
    </citation>
    <scope>NUCLEOTIDE SEQUENCE [LARGE SCALE GENOMIC DNA]</scope>
    <source>
        <strain evidence="4 5">RCEF 264</strain>
    </source>
</reference>
<gene>
    <name evidence="4" type="ORF">SPI_02936</name>
</gene>
<dbReference type="InterPro" id="IPR001138">
    <property type="entry name" value="Zn2Cys6_DnaBD"/>
</dbReference>
<protein>
    <submittedName>
        <fullName evidence="4">Zn(2)-C6 fungal-type DNA-binding domain protein</fullName>
    </submittedName>
</protein>
<dbReference type="Pfam" id="PF00172">
    <property type="entry name" value="Zn_clus"/>
    <property type="match status" value="1"/>
</dbReference>
<feature type="compositionally biased region" description="Basic and acidic residues" evidence="2">
    <location>
        <begin position="319"/>
        <end position="341"/>
    </location>
</feature>
<feature type="compositionally biased region" description="Low complexity" evidence="2">
    <location>
        <begin position="510"/>
        <end position="527"/>
    </location>
</feature>
<feature type="region of interest" description="Disordered" evidence="2">
    <location>
        <begin position="477"/>
        <end position="527"/>
    </location>
</feature>
<dbReference type="AlphaFoldDB" id="A0A167WXE1"/>